<dbReference type="AlphaFoldDB" id="A0A437QJ64"/>
<comment type="caution">
    <text evidence="3">The sequence shown here is derived from an EMBL/GenBank/DDBJ whole genome shotgun (WGS) entry which is preliminary data.</text>
</comment>
<feature type="signal peptide" evidence="1">
    <location>
        <begin position="1"/>
        <end position="17"/>
    </location>
</feature>
<name>A0A437QJ64_9GAMM</name>
<dbReference type="Pfam" id="PF17680">
    <property type="entry name" value="FlgO"/>
    <property type="match status" value="1"/>
</dbReference>
<accession>A0A437QJ64</accession>
<evidence type="ECO:0000259" key="2">
    <source>
        <dbReference type="Pfam" id="PF17680"/>
    </source>
</evidence>
<dbReference type="Proteomes" id="UP000283077">
    <property type="component" value="Unassembled WGS sequence"/>
</dbReference>
<dbReference type="InterPro" id="IPR041215">
    <property type="entry name" value="FlgO_dom"/>
</dbReference>
<dbReference type="EMBL" id="SACS01000017">
    <property type="protein sequence ID" value="RVU34536.1"/>
    <property type="molecule type" value="Genomic_DNA"/>
</dbReference>
<proteinExistence type="predicted"/>
<reference evidence="3 4" key="1">
    <citation type="submission" date="2019-01" db="EMBL/GenBank/DDBJ databases">
        <authorList>
            <person name="Chen W.-M."/>
        </authorList>
    </citation>
    <scope>NUCLEOTIDE SEQUENCE [LARGE SCALE GENOMIC DNA]</scope>
    <source>
        <strain evidence="3 4">KYPC3</strain>
    </source>
</reference>
<dbReference type="PROSITE" id="PS51257">
    <property type="entry name" value="PROKAR_LIPOPROTEIN"/>
    <property type="match status" value="1"/>
</dbReference>
<dbReference type="RefSeq" id="WP_127700134.1">
    <property type="nucleotide sequence ID" value="NZ_SACS01000017.1"/>
</dbReference>
<sequence>MKTQLPKHLFIASLSLAIVGCSSLSIFDEAQQAQIEAEGPPARHDVALQGAPQRAMPAGAAAAPVLPSVQNSSPLYVTPGLYDGAAYQATRMSAQKMQQHYQPQVGVNVNHYVQGMMHDLVANLDMVKQGMIIGVTSFVYLDGAYDQTDLFGNQLSEGFMHEIHQFGLDVVDFKTTDYIRVTPKGDFVFSRDFMELREEQPIEYVLGGTLVQHQGGTLVNARIVSVASKKVLASAQSFVPQHVVSAIQPSALPGKLYLKQGE</sequence>
<evidence type="ECO:0000313" key="4">
    <source>
        <dbReference type="Proteomes" id="UP000283077"/>
    </source>
</evidence>
<dbReference type="OrthoDB" id="6116374at2"/>
<protein>
    <recommendedName>
        <fullName evidence="2">FlgO domain-containing protein</fullName>
    </recommendedName>
</protein>
<organism evidence="3 4">
    <name type="scientific">Rheinheimera riviphila</name>
    <dbReference type="NCBI Taxonomy" id="1834037"/>
    <lineage>
        <taxon>Bacteria</taxon>
        <taxon>Pseudomonadati</taxon>
        <taxon>Pseudomonadota</taxon>
        <taxon>Gammaproteobacteria</taxon>
        <taxon>Chromatiales</taxon>
        <taxon>Chromatiaceae</taxon>
        <taxon>Rheinheimera</taxon>
    </lineage>
</organism>
<evidence type="ECO:0000256" key="1">
    <source>
        <dbReference type="SAM" id="SignalP"/>
    </source>
</evidence>
<feature type="chain" id="PRO_5019563274" description="FlgO domain-containing protein" evidence="1">
    <location>
        <begin position="18"/>
        <end position="262"/>
    </location>
</feature>
<gene>
    <name evidence="3" type="ORF">EOE67_14930</name>
</gene>
<keyword evidence="1" id="KW-0732">Signal</keyword>
<evidence type="ECO:0000313" key="3">
    <source>
        <dbReference type="EMBL" id="RVU34536.1"/>
    </source>
</evidence>
<feature type="domain" description="FlgO" evidence="2">
    <location>
        <begin position="115"/>
        <end position="243"/>
    </location>
</feature>
<keyword evidence="4" id="KW-1185">Reference proteome</keyword>